<dbReference type="Pfam" id="PF13714">
    <property type="entry name" value="PEP_mutase"/>
    <property type="match status" value="1"/>
</dbReference>
<organism evidence="1 2">
    <name type="scientific">Tistrella mobilis</name>
    <dbReference type="NCBI Taxonomy" id="171437"/>
    <lineage>
        <taxon>Bacteria</taxon>
        <taxon>Pseudomonadati</taxon>
        <taxon>Pseudomonadota</taxon>
        <taxon>Alphaproteobacteria</taxon>
        <taxon>Geminicoccales</taxon>
        <taxon>Geminicoccaceae</taxon>
        <taxon>Tistrella</taxon>
    </lineage>
</organism>
<dbReference type="Proteomes" id="UP000075787">
    <property type="component" value="Unassembled WGS sequence"/>
</dbReference>
<dbReference type="GO" id="GO:0016833">
    <property type="term" value="F:oxo-acid-lyase activity"/>
    <property type="evidence" value="ECO:0007669"/>
    <property type="project" value="UniProtKB-ARBA"/>
</dbReference>
<dbReference type="PANTHER" id="PTHR42905:SF5">
    <property type="entry name" value="CARBOXYVINYL-CARBOXYPHOSPHONATE PHOSPHORYLMUTASE, CHLOROPLASTIC"/>
    <property type="match status" value="1"/>
</dbReference>
<dbReference type="EMBL" id="LPZR01000194">
    <property type="protein sequence ID" value="KYO50643.1"/>
    <property type="molecule type" value="Genomic_DNA"/>
</dbReference>
<protein>
    <submittedName>
        <fullName evidence="1">Carboxyvinyl-carboxyphosphonate phosphorylmutase</fullName>
    </submittedName>
</protein>
<dbReference type="InterPro" id="IPR039556">
    <property type="entry name" value="ICL/PEPM"/>
</dbReference>
<dbReference type="GeneID" id="97241927"/>
<evidence type="ECO:0000313" key="2">
    <source>
        <dbReference type="Proteomes" id="UP000075787"/>
    </source>
</evidence>
<dbReference type="RefSeq" id="WP_062767627.1">
    <property type="nucleotide sequence ID" value="NZ_CP121045.1"/>
</dbReference>
<dbReference type="InterPro" id="IPR040442">
    <property type="entry name" value="Pyrv_kinase-like_dom_sf"/>
</dbReference>
<dbReference type="PANTHER" id="PTHR42905">
    <property type="entry name" value="PHOSPHOENOLPYRUVATE CARBOXYLASE"/>
    <property type="match status" value="1"/>
</dbReference>
<dbReference type="AlphaFoldDB" id="A0A162K7L5"/>
<proteinExistence type="predicted"/>
<dbReference type="InterPro" id="IPR015813">
    <property type="entry name" value="Pyrv/PenolPyrv_kinase-like_dom"/>
</dbReference>
<sequence>MSHARMLRDRIEAGQTVWMAGAYDVLSARLVADAGFDAVFTTGFGVSASLLGEPDVELYTMTENVGVVRAIGDVIDMPLVADADTGYGNVVNIVRTVRAFEKAGAAAMIFEDQVVPKRCPVVAGALEILPIDEATAKIRAAVDARRDPDTIIVARTDAETMDECIRRGQAYAEAGADLIQPISRCVKSKADLVALRQAVGKPLSLQILGWLEDELSPEEIADVAGFATFPLVPLMTATQALVDNLSVLARDRSTRNLPRARTQPQVFKSLIGYSRIEELQDKYIRAR</sequence>
<dbReference type="CDD" id="cd00377">
    <property type="entry name" value="ICL_PEPM"/>
    <property type="match status" value="1"/>
</dbReference>
<evidence type="ECO:0000313" key="1">
    <source>
        <dbReference type="EMBL" id="KYO50643.1"/>
    </source>
</evidence>
<name>A0A162K7L5_9PROT</name>
<dbReference type="SUPFAM" id="SSF51621">
    <property type="entry name" value="Phosphoenolpyruvate/pyruvate domain"/>
    <property type="match status" value="1"/>
</dbReference>
<gene>
    <name evidence="1" type="ORF">AUP44_11810</name>
</gene>
<dbReference type="OrthoDB" id="9771433at2"/>
<reference evidence="1 2" key="1">
    <citation type="submission" date="2015-12" db="EMBL/GenBank/DDBJ databases">
        <title>Genome sequence of Tistrella mobilis MCCC 1A02139.</title>
        <authorList>
            <person name="Lu L."/>
            <person name="Lai Q."/>
            <person name="Shao Z."/>
            <person name="Qian P."/>
        </authorList>
    </citation>
    <scope>NUCLEOTIDE SEQUENCE [LARGE SCALE GENOMIC DNA]</scope>
    <source>
        <strain evidence="1 2">MCCC 1A02139</strain>
    </source>
</reference>
<accession>A0A162K7L5</accession>
<dbReference type="Gene3D" id="3.20.20.60">
    <property type="entry name" value="Phosphoenolpyruvate-binding domains"/>
    <property type="match status" value="1"/>
</dbReference>
<comment type="caution">
    <text evidence="1">The sequence shown here is derived from an EMBL/GenBank/DDBJ whole genome shotgun (WGS) entry which is preliminary data.</text>
</comment>